<name>A0A975XL76_9MICC</name>
<keyword evidence="3" id="KW-1185">Reference proteome</keyword>
<dbReference type="Pfam" id="PF00903">
    <property type="entry name" value="Glyoxalase"/>
    <property type="match status" value="1"/>
</dbReference>
<evidence type="ECO:0000313" key="2">
    <source>
        <dbReference type="EMBL" id="QWQ36815.1"/>
    </source>
</evidence>
<sequence length="129" mass="14145">MRLHHVQISIPKGGEEQARSFYGDALGMTEVPKPASLAGRGGCWFRAFEGETVVAEIHLGVDTPFVPAKKAHPALVMASPGELEVLGARIESAGFDVSWEERHTFEGYERFHCLDPFNNRVEVLSPLVG</sequence>
<dbReference type="InterPro" id="IPR029068">
    <property type="entry name" value="Glyas_Bleomycin-R_OHBP_Dase"/>
</dbReference>
<evidence type="ECO:0000259" key="1">
    <source>
        <dbReference type="PROSITE" id="PS51819"/>
    </source>
</evidence>
<dbReference type="PANTHER" id="PTHR39175">
    <property type="entry name" value="FAMILY PROTEIN, PUTATIVE (AFU_ORTHOLOGUE AFUA_3G15060)-RELATED"/>
    <property type="match status" value="1"/>
</dbReference>
<organism evidence="2 3">
    <name type="scientific">Arthrobacter sunyaminii</name>
    <dbReference type="NCBI Taxonomy" id="2816859"/>
    <lineage>
        <taxon>Bacteria</taxon>
        <taxon>Bacillati</taxon>
        <taxon>Actinomycetota</taxon>
        <taxon>Actinomycetes</taxon>
        <taxon>Micrococcales</taxon>
        <taxon>Micrococcaceae</taxon>
        <taxon>Arthrobacter</taxon>
    </lineage>
</organism>
<feature type="domain" description="VOC" evidence="1">
    <location>
        <begin position="2"/>
        <end position="126"/>
    </location>
</feature>
<dbReference type="KEGG" id="asun:KG104_03170"/>
<dbReference type="PANTHER" id="PTHR39175:SF1">
    <property type="entry name" value="FAMILY PROTEIN, PUTATIVE (AFU_ORTHOLOGUE AFUA_3G15060)-RELATED"/>
    <property type="match status" value="1"/>
</dbReference>
<evidence type="ECO:0000313" key="3">
    <source>
        <dbReference type="Proteomes" id="UP000680588"/>
    </source>
</evidence>
<dbReference type="EMBL" id="CP076456">
    <property type="protein sequence ID" value="QWQ36815.1"/>
    <property type="molecule type" value="Genomic_DNA"/>
</dbReference>
<dbReference type="Gene3D" id="3.10.180.10">
    <property type="entry name" value="2,3-Dihydroxybiphenyl 1,2-Dioxygenase, domain 1"/>
    <property type="match status" value="1"/>
</dbReference>
<dbReference type="AlphaFoldDB" id="A0A975XL76"/>
<gene>
    <name evidence="2" type="ORF">KG104_03170</name>
</gene>
<reference evidence="2" key="1">
    <citation type="submission" date="2021-06" db="EMBL/GenBank/DDBJ databases">
        <title>Novel species in genus Arthrobacter.</title>
        <authorList>
            <person name="Zhang G."/>
        </authorList>
    </citation>
    <scope>NUCLEOTIDE SEQUENCE</scope>
    <source>
        <strain evidence="2">Zg-ZUI122</strain>
    </source>
</reference>
<dbReference type="SUPFAM" id="SSF54593">
    <property type="entry name" value="Glyoxalase/Bleomycin resistance protein/Dihydroxybiphenyl dioxygenase"/>
    <property type="match status" value="1"/>
</dbReference>
<proteinExistence type="predicted"/>
<dbReference type="Proteomes" id="UP000680588">
    <property type="component" value="Chromosome"/>
</dbReference>
<dbReference type="InterPro" id="IPR037523">
    <property type="entry name" value="VOC_core"/>
</dbReference>
<accession>A0A975XL76</accession>
<dbReference type="InterPro" id="IPR004360">
    <property type="entry name" value="Glyas_Fos-R_dOase_dom"/>
</dbReference>
<dbReference type="PROSITE" id="PS51819">
    <property type="entry name" value="VOC"/>
    <property type="match status" value="1"/>
</dbReference>
<protein>
    <submittedName>
        <fullName evidence="2">VOC family protein</fullName>
    </submittedName>
</protein>